<name>A0A6P4ZF91_BRABE</name>
<organism evidence="2 3">
    <name type="scientific">Branchiostoma belcheri</name>
    <name type="common">Amphioxus</name>
    <dbReference type="NCBI Taxonomy" id="7741"/>
    <lineage>
        <taxon>Eukaryota</taxon>
        <taxon>Metazoa</taxon>
        <taxon>Chordata</taxon>
        <taxon>Cephalochordata</taxon>
        <taxon>Leptocardii</taxon>
        <taxon>Amphioxiformes</taxon>
        <taxon>Branchiostomatidae</taxon>
        <taxon>Branchiostoma</taxon>
    </lineage>
</organism>
<dbReference type="AlphaFoldDB" id="A0A6P4ZF91"/>
<dbReference type="RefSeq" id="XP_019639890.1">
    <property type="nucleotide sequence ID" value="XM_019784331.1"/>
</dbReference>
<feature type="chain" id="PRO_5028073523" evidence="1">
    <location>
        <begin position="19"/>
        <end position="172"/>
    </location>
</feature>
<evidence type="ECO:0000313" key="3">
    <source>
        <dbReference type="RefSeq" id="XP_019639890.1"/>
    </source>
</evidence>
<feature type="signal peptide" evidence="1">
    <location>
        <begin position="1"/>
        <end position="18"/>
    </location>
</feature>
<dbReference type="OrthoDB" id="9984984at2759"/>
<keyword evidence="2" id="KW-1185">Reference proteome</keyword>
<keyword evidence="1" id="KW-0732">Signal</keyword>
<protein>
    <submittedName>
        <fullName evidence="3">Uncharacterized protein LOC109481739</fullName>
    </submittedName>
</protein>
<accession>A0A6P4ZF91</accession>
<gene>
    <name evidence="3" type="primary">LOC109481739</name>
</gene>
<sequence length="172" mass="19238">MKVLLGICAALLLVTVEGILLPREYCEYTECEPLDRACVPLRHTNPYECCPVCGTQDDVTARTLQVSQTCPCGGIDRCAEGLQCVRCFRADMEGTCQTDDRSSGVYYSIYQQIQGYWGQLTDWASATYNDVIAKAPGWWESASTRVSDWLDTASTKVSDWSTSVSDWVSSWW</sequence>
<dbReference type="Proteomes" id="UP000515135">
    <property type="component" value="Unplaced"/>
</dbReference>
<reference evidence="3" key="1">
    <citation type="submission" date="2025-08" db="UniProtKB">
        <authorList>
            <consortium name="RefSeq"/>
        </authorList>
    </citation>
    <scope>IDENTIFICATION</scope>
    <source>
        <tissue evidence="3">Gonad</tissue>
    </source>
</reference>
<evidence type="ECO:0000256" key="1">
    <source>
        <dbReference type="SAM" id="SignalP"/>
    </source>
</evidence>
<proteinExistence type="predicted"/>
<evidence type="ECO:0000313" key="2">
    <source>
        <dbReference type="Proteomes" id="UP000515135"/>
    </source>
</evidence>
<dbReference type="GeneID" id="109481739"/>
<dbReference type="KEGG" id="bbel:109481739"/>